<dbReference type="Gene3D" id="3.40.50.150">
    <property type="entry name" value="Vaccinia Virus protein VP39"/>
    <property type="match status" value="1"/>
</dbReference>
<dbReference type="SUPFAM" id="SSF53335">
    <property type="entry name" value="S-adenosyl-L-methionine-dependent methyltransferases"/>
    <property type="match status" value="1"/>
</dbReference>
<name>A0ABR0K0R2_9EURO</name>
<dbReference type="Pfam" id="PF13489">
    <property type="entry name" value="Methyltransf_23"/>
    <property type="match status" value="1"/>
</dbReference>
<keyword evidence="2" id="KW-1185">Reference proteome</keyword>
<sequence length="205" mass="21859">MALSPDQTPYIASLFSRAHGAVLELGPGAGDQMRHLVEVVRTGQVQRVVGAEPNAALHARLRLNARGVGLDPDGDGDRGRYIALEAGAEPASLIPALHKAGLYPSAGDGVFDTIICVKSLCSTPQAQLPQILTTIQTLLRPGGEFLFFEHVANDSDWVTMAYVWCLGWVWPVAMGNCHLDGRVDKIGKAYGVPTIANCSASGWNQ</sequence>
<gene>
    <name evidence="1" type="ORF">LTR24_008174</name>
</gene>
<dbReference type="EMBL" id="JAVRRG010000136">
    <property type="protein sequence ID" value="KAK5081475.1"/>
    <property type="molecule type" value="Genomic_DNA"/>
</dbReference>
<evidence type="ECO:0000313" key="1">
    <source>
        <dbReference type="EMBL" id="KAK5081475.1"/>
    </source>
</evidence>
<dbReference type="Proteomes" id="UP001345013">
    <property type="component" value="Unassembled WGS sequence"/>
</dbReference>
<dbReference type="InterPro" id="IPR052356">
    <property type="entry name" value="Thiol_S-MT"/>
</dbReference>
<organism evidence="1 2">
    <name type="scientific">Lithohypha guttulata</name>
    <dbReference type="NCBI Taxonomy" id="1690604"/>
    <lineage>
        <taxon>Eukaryota</taxon>
        <taxon>Fungi</taxon>
        <taxon>Dikarya</taxon>
        <taxon>Ascomycota</taxon>
        <taxon>Pezizomycotina</taxon>
        <taxon>Eurotiomycetes</taxon>
        <taxon>Chaetothyriomycetidae</taxon>
        <taxon>Chaetothyriales</taxon>
        <taxon>Trichomeriaceae</taxon>
        <taxon>Lithohypha</taxon>
    </lineage>
</organism>
<reference evidence="1 2" key="1">
    <citation type="submission" date="2023-08" db="EMBL/GenBank/DDBJ databases">
        <title>Black Yeasts Isolated from many extreme environments.</title>
        <authorList>
            <person name="Coleine C."/>
            <person name="Stajich J.E."/>
            <person name="Selbmann L."/>
        </authorList>
    </citation>
    <scope>NUCLEOTIDE SEQUENCE [LARGE SCALE GENOMIC DNA]</scope>
    <source>
        <strain evidence="1 2">CCFEE 5885</strain>
    </source>
</reference>
<dbReference type="InterPro" id="IPR029063">
    <property type="entry name" value="SAM-dependent_MTases_sf"/>
</dbReference>
<proteinExistence type="predicted"/>
<comment type="caution">
    <text evidence="1">The sequence shown here is derived from an EMBL/GenBank/DDBJ whole genome shotgun (WGS) entry which is preliminary data.</text>
</comment>
<dbReference type="PANTHER" id="PTHR45036:SF1">
    <property type="entry name" value="METHYLTRANSFERASE LIKE 7A"/>
    <property type="match status" value="1"/>
</dbReference>
<accession>A0ABR0K0R2</accession>
<evidence type="ECO:0000313" key="2">
    <source>
        <dbReference type="Proteomes" id="UP001345013"/>
    </source>
</evidence>
<dbReference type="PANTHER" id="PTHR45036">
    <property type="entry name" value="METHYLTRANSFERASE LIKE 7B"/>
    <property type="match status" value="1"/>
</dbReference>
<protein>
    <submittedName>
        <fullName evidence="1">Uncharacterized protein</fullName>
    </submittedName>
</protein>